<evidence type="ECO:0000256" key="1">
    <source>
        <dbReference type="ARBA" id="ARBA00004141"/>
    </source>
</evidence>
<evidence type="ECO:0000256" key="4">
    <source>
        <dbReference type="ARBA" id="ARBA00022692"/>
    </source>
</evidence>
<gene>
    <name evidence="9" type="primary">wcaJ</name>
    <name evidence="10" type="ORF">EGT71_02360</name>
    <name evidence="9" type="ORF">R4P48_02390</name>
</gene>
<dbReference type="AlphaFoldDB" id="A0A3R9FXP0"/>
<dbReference type="InterPro" id="IPR017473">
    <property type="entry name" value="Undecaprenyl-P_gluc_Ptfrase"/>
</dbReference>
<dbReference type="RefSeq" id="WP_125292411.1">
    <property type="nucleotide sequence ID" value="NZ_CP100494.1"/>
</dbReference>
<dbReference type="EMBL" id="RHXB01000001">
    <property type="protein sequence ID" value="RSE29372.1"/>
    <property type="molecule type" value="Genomic_DNA"/>
</dbReference>
<evidence type="ECO:0000313" key="10">
    <source>
        <dbReference type="EMBL" id="RSE29372.1"/>
    </source>
</evidence>
<dbReference type="InterPro" id="IPR003362">
    <property type="entry name" value="Bact_transf"/>
</dbReference>
<evidence type="ECO:0000256" key="7">
    <source>
        <dbReference type="SAM" id="Phobius"/>
    </source>
</evidence>
<feature type="domain" description="Bacterial sugar transferase" evidence="8">
    <location>
        <begin position="274"/>
        <end position="457"/>
    </location>
</feature>
<feature type="transmembrane region" description="Helical" evidence="7">
    <location>
        <begin position="279"/>
        <end position="300"/>
    </location>
</feature>
<keyword evidence="6 7" id="KW-0472">Membrane</keyword>
<keyword evidence="5 7" id="KW-1133">Transmembrane helix</keyword>
<dbReference type="GO" id="GO:0016020">
    <property type="term" value="C:membrane"/>
    <property type="evidence" value="ECO:0007669"/>
    <property type="project" value="UniProtKB-SubCell"/>
</dbReference>
<evidence type="ECO:0000259" key="8">
    <source>
        <dbReference type="Pfam" id="PF02397"/>
    </source>
</evidence>
<dbReference type="OrthoDB" id="9808602at2"/>
<dbReference type="EC" id="2.7.8.31" evidence="10"/>
<dbReference type="EMBL" id="JAWLOF010000001">
    <property type="protein sequence ID" value="MDV7021528.1"/>
    <property type="molecule type" value="Genomic_DNA"/>
</dbReference>
<feature type="transmembrane region" description="Helical" evidence="7">
    <location>
        <begin position="81"/>
        <end position="101"/>
    </location>
</feature>
<evidence type="ECO:0000313" key="11">
    <source>
        <dbReference type="Proteomes" id="UP000275331"/>
    </source>
</evidence>
<accession>A0A3R9FXP0</accession>
<evidence type="ECO:0000256" key="6">
    <source>
        <dbReference type="ARBA" id="ARBA00023136"/>
    </source>
</evidence>
<reference evidence="10 11" key="1">
    <citation type="submission" date="2018-10" db="EMBL/GenBank/DDBJ databases">
        <title>Transmission dynamics of multidrug resistant bacteria on intensive care unit surfaces.</title>
        <authorList>
            <person name="D'Souza A.W."/>
            <person name="Potter R.F."/>
            <person name="Wallace M."/>
            <person name="Shupe A."/>
            <person name="Patel S."/>
            <person name="Sun S."/>
            <person name="Gul D."/>
            <person name="Kwon J.H."/>
            <person name="Andleeb S."/>
            <person name="Burnham C.-A.D."/>
            <person name="Dantas G."/>
        </authorList>
    </citation>
    <scope>NUCLEOTIDE SEQUENCE [LARGE SCALE GENOMIC DNA]</scope>
    <source>
        <strain evidence="10 11">AS_373</strain>
    </source>
</reference>
<dbReference type="GO" id="GO:0089702">
    <property type="term" value="F:undecaprenyl-phosphate glucose phosphotransferase activity"/>
    <property type="evidence" value="ECO:0007669"/>
    <property type="project" value="UniProtKB-EC"/>
</dbReference>
<feature type="transmembrane region" description="Helical" evidence="7">
    <location>
        <begin position="12"/>
        <end position="36"/>
    </location>
</feature>
<evidence type="ECO:0000313" key="9">
    <source>
        <dbReference type="EMBL" id="MDV7021528.1"/>
    </source>
</evidence>
<keyword evidence="3 10" id="KW-0808">Transferase</keyword>
<feature type="transmembrane region" description="Helical" evidence="7">
    <location>
        <begin position="113"/>
        <end position="137"/>
    </location>
</feature>
<name>A0A3R9FXP0_9ENTR</name>
<protein>
    <submittedName>
        <fullName evidence="10">Undecaprenyl-phosphate glucose phosphotransferase</fullName>
        <ecNumber evidence="10">2.7.8.31</ecNumber>
    </submittedName>
</protein>
<dbReference type="Pfam" id="PF13727">
    <property type="entry name" value="CoA_binding_3"/>
    <property type="match status" value="1"/>
</dbReference>
<comment type="similarity">
    <text evidence="2">Belongs to the bacterial sugar transferase family.</text>
</comment>
<dbReference type="Proteomes" id="UP001187066">
    <property type="component" value="Unassembled WGS sequence"/>
</dbReference>
<evidence type="ECO:0000256" key="3">
    <source>
        <dbReference type="ARBA" id="ARBA00022679"/>
    </source>
</evidence>
<keyword evidence="4 7" id="KW-0812">Transmembrane</keyword>
<dbReference type="GeneID" id="84664496"/>
<sequence length="464" mass="52783">MTTLKKRERAKTNASLISMVQRFSDIAIMFGGLWIICKINGLPFLYMYLLIALLTLVVFQMIGGITDFYRSWRGVKITTELTLLLQNWTLSLIFSAGLLAFNDDFNTRFAVWFAWYLLSTVGLLVCRSCIRFGAGWLRNRGYNTRRVAIAGTLPVGMELVQSFQNEPWLGFDVAGVYHDPQPGGVSQYWAGNLQQLVDDAKTGKIHNIYIAMAMSDEVRIRQLVRQLSDTTCSVMLIPDVFTFNILHSRTDEVNGVPVVPLFDTPLNGINRLLKRAEDIVLASLILLLISPVLCCIALAVKMTSKGPVIFRQTRYGMDGKPIMVWKFRSMKVMENAAVVTQATQNDPRVTPVGNFLRRTSLDELPQFINVLTGSMSIVGPRPHAVAHNEQYRELIEGYMLRHKVKPGITGWAQINGWRGETDTLEKMEKRIEFDLEYIREWSLWFDIRIVFLTVFKGFVNKAAY</sequence>
<dbReference type="PANTHER" id="PTHR30576:SF21">
    <property type="entry name" value="UDP-GLUCOSE:UNDECAPRENYL-PHOSPHATE GLUCOSE-1-PHOSPHATE TRANSFERASE"/>
    <property type="match status" value="1"/>
</dbReference>
<feature type="transmembrane region" description="Helical" evidence="7">
    <location>
        <begin position="48"/>
        <end position="69"/>
    </location>
</feature>
<reference evidence="9 12" key="2">
    <citation type="submission" date="2023-10" db="EMBL/GenBank/DDBJ databases">
        <authorList>
            <person name="Dale J."/>
        </authorList>
    </citation>
    <scope>NUCLEOTIDE SEQUENCE [LARGE SCALE GENOMIC DNA]</scope>
    <source>
        <strain evidence="9 12">2023EL-00970</strain>
    </source>
</reference>
<comment type="subcellular location">
    <subcellularLocation>
        <location evidence="1">Membrane</location>
        <topology evidence="1">Multi-pass membrane protein</topology>
    </subcellularLocation>
</comment>
<dbReference type="NCBIfam" id="TIGR03023">
    <property type="entry name" value="WcaJ_sugtrans"/>
    <property type="match status" value="1"/>
</dbReference>
<proteinExistence type="inferred from homology"/>
<dbReference type="GO" id="GO:0009242">
    <property type="term" value="P:colanic acid biosynthetic process"/>
    <property type="evidence" value="ECO:0007669"/>
    <property type="project" value="TreeGrafter"/>
</dbReference>
<dbReference type="PANTHER" id="PTHR30576">
    <property type="entry name" value="COLANIC BIOSYNTHESIS UDP-GLUCOSE LIPID CARRIER TRANSFERASE"/>
    <property type="match status" value="1"/>
</dbReference>
<comment type="caution">
    <text evidence="10">The sequence shown here is derived from an EMBL/GenBank/DDBJ whole genome shotgun (WGS) entry which is preliminary data.</text>
</comment>
<keyword evidence="12" id="KW-1185">Reference proteome</keyword>
<dbReference type="Gene3D" id="3.40.50.720">
    <property type="entry name" value="NAD(P)-binding Rossmann-like Domain"/>
    <property type="match status" value="1"/>
</dbReference>
<dbReference type="NCBIfam" id="NF007518">
    <property type="entry name" value="PRK10124.1"/>
    <property type="match status" value="1"/>
</dbReference>
<dbReference type="InterPro" id="IPR017475">
    <property type="entry name" value="EPS_sugar_tfrase"/>
</dbReference>
<dbReference type="NCBIfam" id="TIGR03025">
    <property type="entry name" value="EPS_sugtrans"/>
    <property type="match status" value="1"/>
</dbReference>
<evidence type="ECO:0000256" key="2">
    <source>
        <dbReference type="ARBA" id="ARBA00006464"/>
    </source>
</evidence>
<organism evidence="10 11">
    <name type="scientific">Atlantibacter subterraneus</name>
    <dbReference type="NCBI Taxonomy" id="255519"/>
    <lineage>
        <taxon>Bacteria</taxon>
        <taxon>Pseudomonadati</taxon>
        <taxon>Pseudomonadota</taxon>
        <taxon>Gammaproteobacteria</taxon>
        <taxon>Enterobacterales</taxon>
        <taxon>Enterobacteriaceae</taxon>
        <taxon>Atlantibacter</taxon>
    </lineage>
</organism>
<dbReference type="Proteomes" id="UP000275331">
    <property type="component" value="Unassembled WGS sequence"/>
</dbReference>
<dbReference type="Pfam" id="PF02397">
    <property type="entry name" value="Bac_transf"/>
    <property type="match status" value="1"/>
</dbReference>
<evidence type="ECO:0000313" key="12">
    <source>
        <dbReference type="Proteomes" id="UP001187066"/>
    </source>
</evidence>
<evidence type="ECO:0000256" key="5">
    <source>
        <dbReference type="ARBA" id="ARBA00022989"/>
    </source>
</evidence>